<dbReference type="SUPFAM" id="SSF52540">
    <property type="entry name" value="P-loop containing nucleoside triphosphate hydrolases"/>
    <property type="match status" value="1"/>
</dbReference>
<dbReference type="FunFam" id="3.40.50.300:FF:000016">
    <property type="entry name" value="Oligopeptide ABC transporter ATP-binding component"/>
    <property type="match status" value="1"/>
</dbReference>
<dbReference type="AlphaFoldDB" id="A8MCM8"/>
<dbReference type="eggNOG" id="arCOG00181">
    <property type="taxonomic scope" value="Archaea"/>
</dbReference>
<feature type="domain" description="ABC transporter" evidence="7">
    <location>
        <begin position="8"/>
        <end position="261"/>
    </location>
</feature>
<dbReference type="KEGG" id="cma:Cmaq_0697"/>
<dbReference type="InterPro" id="IPR013563">
    <property type="entry name" value="Oligopep_ABC_C"/>
</dbReference>
<evidence type="ECO:0000313" key="8">
    <source>
        <dbReference type="EMBL" id="ABW01534.1"/>
    </source>
</evidence>
<dbReference type="PROSITE" id="PS00211">
    <property type="entry name" value="ABC_TRANSPORTER_1"/>
    <property type="match status" value="1"/>
</dbReference>
<dbReference type="InterPro" id="IPR003593">
    <property type="entry name" value="AAA+_ATPase"/>
</dbReference>
<dbReference type="PANTHER" id="PTHR43297">
    <property type="entry name" value="OLIGOPEPTIDE TRANSPORT ATP-BINDING PROTEIN APPD"/>
    <property type="match status" value="1"/>
</dbReference>
<evidence type="ECO:0000256" key="6">
    <source>
        <dbReference type="ARBA" id="ARBA00023136"/>
    </source>
</evidence>
<accession>A8MCM8</accession>
<dbReference type="GO" id="GO:0016887">
    <property type="term" value="F:ATP hydrolysis activity"/>
    <property type="evidence" value="ECO:0007669"/>
    <property type="project" value="InterPro"/>
</dbReference>
<keyword evidence="9" id="KW-1185">Reference proteome</keyword>
<dbReference type="GO" id="GO:0005886">
    <property type="term" value="C:plasma membrane"/>
    <property type="evidence" value="ECO:0007669"/>
    <property type="project" value="UniProtKB-SubCell"/>
</dbReference>
<dbReference type="InterPro" id="IPR050388">
    <property type="entry name" value="ABC_Ni/Peptide_Import"/>
</dbReference>
<evidence type="ECO:0000256" key="2">
    <source>
        <dbReference type="ARBA" id="ARBA00022448"/>
    </source>
</evidence>
<dbReference type="Gene3D" id="3.40.50.300">
    <property type="entry name" value="P-loop containing nucleotide triphosphate hydrolases"/>
    <property type="match status" value="1"/>
</dbReference>
<dbReference type="GO" id="GO:0015833">
    <property type="term" value="P:peptide transport"/>
    <property type="evidence" value="ECO:0007669"/>
    <property type="project" value="InterPro"/>
</dbReference>
<keyword evidence="3" id="KW-1003">Cell membrane</keyword>
<name>A8MCM8_CALMQ</name>
<dbReference type="Pfam" id="PF08352">
    <property type="entry name" value="oligo_HPY"/>
    <property type="match status" value="1"/>
</dbReference>
<evidence type="ECO:0000259" key="7">
    <source>
        <dbReference type="PROSITE" id="PS50893"/>
    </source>
</evidence>
<evidence type="ECO:0000313" key="9">
    <source>
        <dbReference type="Proteomes" id="UP000001137"/>
    </source>
</evidence>
<keyword evidence="5" id="KW-0067">ATP-binding</keyword>
<dbReference type="EMBL" id="CP000852">
    <property type="protein sequence ID" value="ABW01534.1"/>
    <property type="molecule type" value="Genomic_DNA"/>
</dbReference>
<keyword evidence="6" id="KW-0472">Membrane</keyword>
<sequence>MSSTVLSVKNLNVTYKTATFDVEAVKNVSFELHRHEILGIVGESGSGKSTIALALMRLLPNNAVITGEASLYSRDGSRIDNVLTLPEEELRRIRYRWGKISIVFQGAMNSLNPLLTVKDHFIDTAQAHGIDKEEALKIAADLLRSVRLEPARVLRSYPHQLSGGMKQRVMIALALMLNPDVIILDEPTTALDTLTQRQILELIRDLRKERDVGIMLITHDLSVVADVADKVLVLYRGYVMEIGDVYTVYSRPYSPYTLMLINSFPAIGKRIIKLKPAGITATTNNRGCPFINRCPFASIECADADMNLIEVEPGHFSSCIKANLIQQQVAGKVMASEQQQ</sequence>
<dbReference type="Pfam" id="PF00005">
    <property type="entry name" value="ABC_tran"/>
    <property type="match status" value="1"/>
</dbReference>
<dbReference type="RefSeq" id="WP_012185754.1">
    <property type="nucleotide sequence ID" value="NC_009954.1"/>
</dbReference>
<dbReference type="Proteomes" id="UP000001137">
    <property type="component" value="Chromosome"/>
</dbReference>
<evidence type="ECO:0000256" key="3">
    <source>
        <dbReference type="ARBA" id="ARBA00022475"/>
    </source>
</evidence>
<dbReference type="GeneID" id="5709828"/>
<dbReference type="SMART" id="SM00382">
    <property type="entry name" value="AAA"/>
    <property type="match status" value="1"/>
</dbReference>
<comment type="subcellular location">
    <subcellularLocation>
        <location evidence="1">Cell membrane</location>
        <topology evidence="1">Peripheral membrane protein</topology>
    </subcellularLocation>
</comment>
<evidence type="ECO:0000256" key="4">
    <source>
        <dbReference type="ARBA" id="ARBA00022741"/>
    </source>
</evidence>
<gene>
    <name evidence="8" type="ordered locus">Cmaq_0697</name>
</gene>
<dbReference type="NCBIfam" id="TIGR01727">
    <property type="entry name" value="oligo_HPY"/>
    <property type="match status" value="1"/>
</dbReference>
<dbReference type="GO" id="GO:0005524">
    <property type="term" value="F:ATP binding"/>
    <property type="evidence" value="ECO:0007669"/>
    <property type="project" value="UniProtKB-KW"/>
</dbReference>
<dbReference type="STRING" id="397948.Cmaq_0697"/>
<dbReference type="CDD" id="cd03257">
    <property type="entry name" value="ABC_NikE_OppD_transporters"/>
    <property type="match status" value="1"/>
</dbReference>
<proteinExistence type="predicted"/>
<keyword evidence="4" id="KW-0547">Nucleotide-binding</keyword>
<evidence type="ECO:0000256" key="1">
    <source>
        <dbReference type="ARBA" id="ARBA00004202"/>
    </source>
</evidence>
<evidence type="ECO:0000256" key="5">
    <source>
        <dbReference type="ARBA" id="ARBA00022840"/>
    </source>
</evidence>
<dbReference type="InterPro" id="IPR027417">
    <property type="entry name" value="P-loop_NTPase"/>
</dbReference>
<dbReference type="HOGENOM" id="CLU_000604_1_23_2"/>
<reference evidence="8 9" key="1">
    <citation type="submission" date="2007-10" db="EMBL/GenBank/DDBJ databases">
        <title>Complete sequence of Caldivirga maquilingensis IC-167.</title>
        <authorList>
            <consortium name="US DOE Joint Genome Institute"/>
            <person name="Copeland A."/>
            <person name="Lucas S."/>
            <person name="Lapidus A."/>
            <person name="Barry K."/>
            <person name="Glavina del Rio T."/>
            <person name="Dalin E."/>
            <person name="Tice H."/>
            <person name="Pitluck S."/>
            <person name="Saunders E."/>
            <person name="Brettin T."/>
            <person name="Bruce D."/>
            <person name="Detter J.C."/>
            <person name="Han C."/>
            <person name="Schmutz J."/>
            <person name="Larimer F."/>
            <person name="Land M."/>
            <person name="Hauser L."/>
            <person name="Kyrpides N."/>
            <person name="Ivanova N."/>
            <person name="Biddle J.F."/>
            <person name="Zhang Z."/>
            <person name="Fitz-Gibbon S.T."/>
            <person name="Lowe T.M."/>
            <person name="Saltikov C."/>
            <person name="House C.H."/>
            <person name="Richardson P."/>
        </authorList>
    </citation>
    <scope>NUCLEOTIDE SEQUENCE [LARGE SCALE GENOMIC DNA]</scope>
    <source>
        <strain evidence="9">ATCC 700844 / DSM 13496 / JCM 10307 / IC-167</strain>
    </source>
</reference>
<dbReference type="InterPro" id="IPR003439">
    <property type="entry name" value="ABC_transporter-like_ATP-bd"/>
</dbReference>
<dbReference type="PANTHER" id="PTHR43297:SF2">
    <property type="entry name" value="DIPEPTIDE TRANSPORT ATP-BINDING PROTEIN DPPD"/>
    <property type="match status" value="1"/>
</dbReference>
<dbReference type="PROSITE" id="PS50893">
    <property type="entry name" value="ABC_TRANSPORTER_2"/>
    <property type="match status" value="1"/>
</dbReference>
<dbReference type="InterPro" id="IPR017871">
    <property type="entry name" value="ABC_transporter-like_CS"/>
</dbReference>
<protein>
    <submittedName>
        <fullName evidence="8">Oligopeptide/dipeptide ABC transporter, ATPase subunit</fullName>
    </submittedName>
</protein>
<organism evidence="8 9">
    <name type="scientific">Caldivirga maquilingensis (strain ATCC 700844 / DSM 13496 / JCM 10307 / IC-167)</name>
    <dbReference type="NCBI Taxonomy" id="397948"/>
    <lineage>
        <taxon>Archaea</taxon>
        <taxon>Thermoproteota</taxon>
        <taxon>Thermoprotei</taxon>
        <taxon>Thermoproteales</taxon>
        <taxon>Thermoproteaceae</taxon>
        <taxon>Caldivirga</taxon>
    </lineage>
</organism>
<dbReference type="OrthoDB" id="18209at2157"/>
<keyword evidence="2" id="KW-0813">Transport</keyword>